<evidence type="ECO:0000313" key="1">
    <source>
        <dbReference type="EMBL" id="AKL97727.1"/>
    </source>
</evidence>
<evidence type="ECO:0008006" key="3">
    <source>
        <dbReference type="Google" id="ProtNLM"/>
    </source>
</evidence>
<dbReference type="RefSeq" id="WP_052570028.1">
    <property type="nucleotide sequence ID" value="NZ_CP009498.1"/>
</dbReference>
<dbReference type="OrthoDB" id="9790372at2"/>
<dbReference type="EMBL" id="CP009498">
    <property type="protein sequence ID" value="AKL97727.1"/>
    <property type="molecule type" value="Genomic_DNA"/>
</dbReference>
<sequence length="157" mass="17488">MKQFQINISEFSSPDDIVEKKVDNFSIEGLPNKLSADIKAVKIIGDNRAYVSGTVKGYGELECSRCLEIYKHPIDLKIASDIVFDEGVADVGEEIRQLVILEMPSRPLCSDKCLGICKVCGRINKENDSCSCDKEDKSIKETWAGLLENARNKNKKS</sequence>
<dbReference type="Proteomes" id="UP000035337">
    <property type="component" value="Chromosome"/>
</dbReference>
<dbReference type="AlphaFoldDB" id="A0A0G3WIM0"/>
<evidence type="ECO:0000313" key="2">
    <source>
        <dbReference type="Proteomes" id="UP000035337"/>
    </source>
</evidence>
<gene>
    <name evidence="1" type="ORF">Epro_0348</name>
</gene>
<dbReference type="Pfam" id="PF02620">
    <property type="entry name" value="YceD"/>
    <property type="match status" value="1"/>
</dbReference>
<organism evidence="1 2">
    <name type="scientific">Endomicrobium proavitum</name>
    <dbReference type="NCBI Taxonomy" id="1408281"/>
    <lineage>
        <taxon>Bacteria</taxon>
        <taxon>Pseudomonadati</taxon>
        <taxon>Elusimicrobiota</taxon>
        <taxon>Endomicrobiia</taxon>
        <taxon>Endomicrobiales</taxon>
        <taxon>Endomicrobiaceae</taxon>
        <taxon>Endomicrobium</taxon>
    </lineage>
</organism>
<dbReference type="KEGG" id="epo:Epro_0348"/>
<dbReference type="STRING" id="1408281.Epro_0348"/>
<dbReference type="InterPro" id="IPR003772">
    <property type="entry name" value="YceD"/>
</dbReference>
<name>A0A0G3WIM0_9BACT</name>
<keyword evidence="2" id="KW-1185">Reference proteome</keyword>
<protein>
    <recommendedName>
        <fullName evidence="3">DUF177 domain-containing protein</fullName>
    </recommendedName>
</protein>
<proteinExistence type="predicted"/>
<accession>A0A0G3WIM0</accession>
<reference evidence="1 2" key="1">
    <citation type="submission" date="2014-09" db="EMBL/GenBank/DDBJ databases">
        <title>Complete genome sequence of Endomicrobium proavitum.</title>
        <authorList>
            <person name="Zheng H."/>
        </authorList>
    </citation>
    <scope>NUCLEOTIDE SEQUENCE [LARGE SCALE GENOMIC DNA]</scope>
    <source>
        <strain evidence="1 2">Rsa215</strain>
    </source>
</reference>